<accession>A0AAN5AQ75</accession>
<keyword evidence="3" id="KW-1185">Reference proteome</keyword>
<gene>
    <name evidence="2" type="ORF">PEDI_51250</name>
</gene>
<comment type="caution">
    <text evidence="2">The sequence shown here is derived from an EMBL/GenBank/DDBJ whole genome shotgun (WGS) entry which is preliminary data.</text>
</comment>
<protein>
    <recommendedName>
        <fullName evidence="1">ABM domain-containing protein</fullName>
    </recommendedName>
</protein>
<dbReference type="GO" id="GO:0005829">
    <property type="term" value="C:cytosol"/>
    <property type="evidence" value="ECO:0007669"/>
    <property type="project" value="TreeGrafter"/>
</dbReference>
<proteinExistence type="predicted"/>
<dbReference type="PANTHER" id="PTHR33336:SF3">
    <property type="entry name" value="ABM DOMAIN-CONTAINING PROTEIN"/>
    <property type="match status" value="1"/>
</dbReference>
<dbReference type="PROSITE" id="PS51725">
    <property type="entry name" value="ABM"/>
    <property type="match status" value="1"/>
</dbReference>
<evidence type="ECO:0000259" key="1">
    <source>
        <dbReference type="PROSITE" id="PS51725"/>
    </source>
</evidence>
<reference evidence="2 3" key="1">
    <citation type="submission" date="2021-12" db="EMBL/GenBank/DDBJ databases">
        <title>Genome sequencing of bacteria with rrn-lacking chromosome and rrn-plasmid.</title>
        <authorList>
            <person name="Anda M."/>
            <person name="Iwasaki W."/>
        </authorList>
    </citation>
    <scope>NUCLEOTIDE SEQUENCE [LARGE SCALE GENOMIC DNA]</scope>
    <source>
        <strain evidence="2 3">NBRC 15940</strain>
    </source>
</reference>
<organism evidence="2 3">
    <name type="scientific">Persicobacter diffluens</name>
    <dbReference type="NCBI Taxonomy" id="981"/>
    <lineage>
        <taxon>Bacteria</taxon>
        <taxon>Pseudomonadati</taxon>
        <taxon>Bacteroidota</taxon>
        <taxon>Cytophagia</taxon>
        <taxon>Cytophagales</taxon>
        <taxon>Persicobacteraceae</taxon>
        <taxon>Persicobacter</taxon>
    </lineage>
</organism>
<dbReference type="GO" id="GO:0016491">
    <property type="term" value="F:oxidoreductase activity"/>
    <property type="evidence" value="ECO:0007669"/>
    <property type="project" value="TreeGrafter"/>
</dbReference>
<dbReference type="EMBL" id="BQKE01000006">
    <property type="protein sequence ID" value="GJM64573.1"/>
    <property type="molecule type" value="Genomic_DNA"/>
</dbReference>
<dbReference type="AlphaFoldDB" id="A0AAN5AQ75"/>
<name>A0AAN5AQ75_9BACT</name>
<evidence type="ECO:0000313" key="2">
    <source>
        <dbReference type="EMBL" id="GJM64573.1"/>
    </source>
</evidence>
<dbReference type="InterPro" id="IPR011008">
    <property type="entry name" value="Dimeric_a/b-barrel"/>
</dbReference>
<dbReference type="Gene3D" id="3.30.70.100">
    <property type="match status" value="1"/>
</dbReference>
<sequence length="94" mass="10733">MITIIAKWQVKADALQEVLSMLPVLQAKSTAEPGNLAYQAFQDLHAPTMLWLYESYQNREALEAHKVAAHYQELVLAKILPLLEHREVKLLKPL</sequence>
<dbReference type="InterPro" id="IPR007138">
    <property type="entry name" value="ABM_dom"/>
</dbReference>
<evidence type="ECO:0000313" key="3">
    <source>
        <dbReference type="Proteomes" id="UP001310022"/>
    </source>
</evidence>
<dbReference type="Proteomes" id="UP001310022">
    <property type="component" value="Unassembled WGS sequence"/>
</dbReference>
<dbReference type="RefSeq" id="WP_338239632.1">
    <property type="nucleotide sequence ID" value="NZ_BQKE01000006.1"/>
</dbReference>
<dbReference type="SUPFAM" id="SSF54909">
    <property type="entry name" value="Dimeric alpha+beta barrel"/>
    <property type="match status" value="1"/>
</dbReference>
<feature type="domain" description="ABM" evidence="1">
    <location>
        <begin position="2"/>
        <end position="91"/>
    </location>
</feature>
<dbReference type="InterPro" id="IPR050744">
    <property type="entry name" value="AI-2_Isomerase_LsrG"/>
</dbReference>
<dbReference type="PANTHER" id="PTHR33336">
    <property type="entry name" value="QUINOL MONOOXYGENASE YGIN-RELATED"/>
    <property type="match status" value="1"/>
</dbReference>
<dbReference type="Pfam" id="PF03992">
    <property type="entry name" value="ABM"/>
    <property type="match status" value="1"/>
</dbReference>